<evidence type="ECO:0000259" key="8">
    <source>
        <dbReference type="Pfam" id="PF06808"/>
    </source>
</evidence>
<protein>
    <recommendedName>
        <fullName evidence="7">TRAP transporter large permease protein</fullName>
    </recommendedName>
</protein>
<proteinExistence type="inferred from homology"/>
<dbReference type="InterPro" id="IPR010656">
    <property type="entry name" value="DctM"/>
</dbReference>
<comment type="subunit">
    <text evidence="7">The complex comprises the extracytoplasmic solute receptor protein and the two transmembrane proteins.</text>
</comment>
<evidence type="ECO:0000313" key="10">
    <source>
        <dbReference type="Proteomes" id="UP001556692"/>
    </source>
</evidence>
<feature type="transmembrane region" description="Helical" evidence="7">
    <location>
        <begin position="90"/>
        <end position="122"/>
    </location>
</feature>
<keyword evidence="6 7" id="KW-0472">Membrane</keyword>
<keyword evidence="7" id="KW-0813">Transport</keyword>
<organism evidence="9 10">
    <name type="scientific">Aquibium pacificus</name>
    <dbReference type="NCBI Taxonomy" id="3153579"/>
    <lineage>
        <taxon>Bacteria</taxon>
        <taxon>Pseudomonadati</taxon>
        <taxon>Pseudomonadota</taxon>
        <taxon>Alphaproteobacteria</taxon>
        <taxon>Hyphomicrobiales</taxon>
        <taxon>Phyllobacteriaceae</taxon>
        <taxon>Aquibium</taxon>
    </lineage>
</organism>
<keyword evidence="4 7" id="KW-0812">Transmembrane</keyword>
<evidence type="ECO:0000256" key="2">
    <source>
        <dbReference type="ARBA" id="ARBA00022475"/>
    </source>
</evidence>
<comment type="caution">
    <text evidence="9">The sequence shown here is derived from an EMBL/GenBank/DDBJ whole genome shotgun (WGS) entry which is preliminary data.</text>
</comment>
<evidence type="ECO:0000256" key="7">
    <source>
        <dbReference type="RuleBase" id="RU369079"/>
    </source>
</evidence>
<feature type="domain" description="TRAP C4-dicarboxylate transport system permease DctM subunit" evidence="8">
    <location>
        <begin position="9"/>
        <end position="415"/>
    </location>
</feature>
<feature type="transmembrane region" description="Helical" evidence="7">
    <location>
        <begin position="356"/>
        <end position="380"/>
    </location>
</feature>
<comment type="caution">
    <text evidence="7">Lacks conserved residue(s) required for the propagation of feature annotation.</text>
</comment>
<feature type="transmembrane region" description="Helical" evidence="7">
    <location>
        <begin position="304"/>
        <end position="325"/>
    </location>
</feature>
<dbReference type="InterPro" id="IPR004681">
    <property type="entry name" value="TRAP_DctM"/>
</dbReference>
<feature type="transmembrane region" description="Helical" evidence="7">
    <location>
        <begin position="392"/>
        <end position="413"/>
    </location>
</feature>
<feature type="transmembrane region" description="Helical" evidence="7">
    <location>
        <begin position="155"/>
        <end position="188"/>
    </location>
</feature>
<dbReference type="PANTHER" id="PTHR33362">
    <property type="entry name" value="SIALIC ACID TRAP TRANSPORTER PERMEASE PROTEIN SIAT-RELATED"/>
    <property type="match status" value="1"/>
</dbReference>
<dbReference type="PIRSF" id="PIRSF006066">
    <property type="entry name" value="HI0050"/>
    <property type="match status" value="1"/>
</dbReference>
<keyword evidence="10" id="KW-1185">Reference proteome</keyword>
<comment type="subcellular location">
    <subcellularLocation>
        <location evidence="1 7">Cell inner membrane</location>
        <topology evidence="1 7">Multi-pass membrane protein</topology>
    </subcellularLocation>
</comment>
<evidence type="ECO:0000256" key="3">
    <source>
        <dbReference type="ARBA" id="ARBA00022519"/>
    </source>
</evidence>
<feature type="transmembrane region" description="Helical" evidence="7">
    <location>
        <begin position="51"/>
        <end position="69"/>
    </location>
</feature>
<evidence type="ECO:0000256" key="6">
    <source>
        <dbReference type="ARBA" id="ARBA00023136"/>
    </source>
</evidence>
<feature type="transmembrane region" description="Helical" evidence="7">
    <location>
        <begin position="240"/>
        <end position="259"/>
    </location>
</feature>
<dbReference type="NCBIfam" id="TIGR00786">
    <property type="entry name" value="dctM"/>
    <property type="match status" value="1"/>
</dbReference>
<evidence type="ECO:0000313" key="9">
    <source>
        <dbReference type="EMBL" id="MEX0409527.1"/>
    </source>
</evidence>
<accession>A0ABV3SRU4</accession>
<dbReference type="RefSeq" id="WP_367957394.1">
    <property type="nucleotide sequence ID" value="NZ_JBDPGJ010000010.1"/>
</dbReference>
<evidence type="ECO:0000256" key="1">
    <source>
        <dbReference type="ARBA" id="ARBA00004429"/>
    </source>
</evidence>
<feature type="transmembrane region" description="Helical" evidence="7">
    <location>
        <begin position="271"/>
        <end position="292"/>
    </location>
</feature>
<reference evidence="9 10" key="1">
    <citation type="submission" date="2024-05" db="EMBL/GenBank/DDBJ databases">
        <authorList>
            <person name="Jiang F."/>
        </authorList>
    </citation>
    <scope>NUCLEOTIDE SEQUENCE [LARGE SCALE GENOMIC DNA]</scope>
    <source>
        <strain evidence="9 10">LZ166</strain>
    </source>
</reference>
<name>A0ABV3SRU4_9HYPH</name>
<dbReference type="PANTHER" id="PTHR33362:SF5">
    <property type="entry name" value="C4-DICARBOXYLATE TRAP TRANSPORTER LARGE PERMEASE PROTEIN DCTM"/>
    <property type="match status" value="1"/>
</dbReference>
<feature type="transmembrane region" description="Helical" evidence="7">
    <location>
        <begin position="209"/>
        <end position="234"/>
    </location>
</feature>
<gene>
    <name evidence="9" type="ORF">ABGN05_28190</name>
</gene>
<evidence type="ECO:0000256" key="4">
    <source>
        <dbReference type="ARBA" id="ARBA00022692"/>
    </source>
</evidence>
<keyword evidence="2" id="KW-1003">Cell membrane</keyword>
<feature type="transmembrane region" description="Helical" evidence="7">
    <location>
        <begin position="332"/>
        <end position="350"/>
    </location>
</feature>
<comment type="similarity">
    <text evidence="7">Belongs to the TRAP transporter large permease family.</text>
</comment>
<dbReference type="Proteomes" id="UP001556692">
    <property type="component" value="Unassembled WGS sequence"/>
</dbReference>
<dbReference type="Pfam" id="PF06808">
    <property type="entry name" value="DctM"/>
    <property type="match status" value="1"/>
</dbReference>
<keyword evidence="3 7" id="KW-0997">Cell inner membrane</keyword>
<evidence type="ECO:0000256" key="5">
    <source>
        <dbReference type="ARBA" id="ARBA00022989"/>
    </source>
</evidence>
<dbReference type="EMBL" id="JBDPGJ010000010">
    <property type="protein sequence ID" value="MEX0409527.1"/>
    <property type="molecule type" value="Genomic_DNA"/>
</dbReference>
<comment type="function">
    <text evidence="7">Part of the tripartite ATP-independent periplasmic (TRAP) transport system.</text>
</comment>
<sequence>MILAVLFLGTLLLLFTGVPIFAGLALSAIVASYIAHGSLMGLADIFVGEIDSYLLVAIPLFAFMANIIIRTRVVDDLFRFADTLTRHLPGGLGVATILSCTVFAAISGSSVATALTIGAVAVPQMQKYGYATARASGAVAGGGTLGILIPPSGPMILYAAVSNASVGALFIAGILPGLLLAVAFAVYVSVSSRFSTQEQTRPRAGLPEIVATARSAIAPLLLPVAVLGGIYSGYFTVSEAAAVGVIGALLIALFVYRTLTWRALYEAAHGAAMTATMILAIVAASGLFSHVLTISRLPMQVLEAVAHLELSALPFILLVMVFIFVLGMFLEAVAIILITTPIVLPVLLALDVDLIWYGILLVVNLELAMLTPPVGLNLFVLKATTRAPLSTIIRGAFPYIVVLVMFLALMFVVPDLATWLPRRAGYG</sequence>
<keyword evidence="5 7" id="KW-1133">Transmembrane helix</keyword>